<dbReference type="AlphaFoldDB" id="A0A3R8W086"/>
<proteinExistence type="predicted"/>
<dbReference type="RefSeq" id="WP_125874389.1">
    <property type="nucleotide sequence ID" value="NZ_RHRS01000029.1"/>
</dbReference>
<evidence type="ECO:0000313" key="2">
    <source>
        <dbReference type="Proteomes" id="UP000272833"/>
    </source>
</evidence>
<protein>
    <submittedName>
        <fullName evidence="1">Uncharacterized protein</fullName>
    </submittedName>
</protein>
<comment type="caution">
    <text evidence="1">The sequence shown here is derived from an EMBL/GenBank/DDBJ whole genome shotgun (WGS) entry which is preliminary data.</text>
</comment>
<dbReference type="EMBL" id="RHRS01000029">
    <property type="protein sequence ID" value="RRW35218.1"/>
    <property type="molecule type" value="Genomic_DNA"/>
</dbReference>
<sequence>MSTFRDFGTPEELLSVAGDLPPGYPIDAIDCALGRAEALLALLLSQFDCAGAGRLADRIISNALWAVSGDLTILRKLIDYGYATEAQRVAEELARALESKGGEQ</sequence>
<evidence type="ECO:0000313" key="1">
    <source>
        <dbReference type="EMBL" id="RRW35218.1"/>
    </source>
</evidence>
<accession>A0A3R8W086</accession>
<gene>
    <name evidence="1" type="ORF">EGJ44_12775</name>
</gene>
<dbReference type="Proteomes" id="UP000272833">
    <property type="component" value="Unassembled WGS sequence"/>
</dbReference>
<organism evidence="1 2">
    <name type="scientific">Ectopseudomonas oleovorans</name>
    <name type="common">Pseudomonas oleovorans</name>
    <dbReference type="NCBI Taxonomy" id="301"/>
    <lineage>
        <taxon>Bacteria</taxon>
        <taxon>Pseudomonadati</taxon>
        <taxon>Pseudomonadota</taxon>
        <taxon>Gammaproteobacteria</taxon>
        <taxon>Pseudomonadales</taxon>
        <taxon>Pseudomonadaceae</taxon>
        <taxon>Ectopseudomonas</taxon>
    </lineage>
</organism>
<reference evidence="1 2" key="1">
    <citation type="submission" date="2018-10" db="EMBL/GenBank/DDBJ databases">
        <title>Transmission dynamics of multidrug resistant bacteria on intensive care unit surfaces.</title>
        <authorList>
            <person name="D'Souza A.W."/>
            <person name="Potter R.F."/>
            <person name="Wallace M."/>
            <person name="Shupe A."/>
            <person name="Patel S."/>
            <person name="Sun S."/>
            <person name="Gul D."/>
            <person name="Kwon J.H."/>
            <person name="Andleeb S."/>
            <person name="Burnham C.-A.D."/>
            <person name="Dantas G."/>
        </authorList>
    </citation>
    <scope>NUCLEOTIDE SEQUENCE [LARGE SCALE GENOMIC DNA]</scope>
    <source>
        <strain evidence="1 2">PO_271</strain>
    </source>
</reference>
<name>A0A3R8W086_ECTOL</name>